<dbReference type="PANTHER" id="PTHR43792">
    <property type="entry name" value="GNAT FAMILY, PUTATIVE (AFU_ORTHOLOGUE AFUA_3G00765)-RELATED-RELATED"/>
    <property type="match status" value="1"/>
</dbReference>
<dbReference type="AlphaFoldDB" id="C7M5V3"/>
<name>C7M5V3_CAPOD</name>
<evidence type="ECO:0000256" key="3">
    <source>
        <dbReference type="ARBA" id="ARBA00038502"/>
    </source>
</evidence>
<dbReference type="STRING" id="521097.Coch_1366"/>
<evidence type="ECO:0000256" key="1">
    <source>
        <dbReference type="ARBA" id="ARBA00022679"/>
    </source>
</evidence>
<protein>
    <submittedName>
        <fullName evidence="5">GCN5-related N-acetyltransferase</fullName>
    </submittedName>
</protein>
<feature type="domain" description="N-acetyltransferase" evidence="4">
    <location>
        <begin position="37"/>
        <end position="200"/>
    </location>
</feature>
<dbReference type="HOGENOM" id="CLU_013985_3_6_10"/>
<evidence type="ECO:0000313" key="6">
    <source>
        <dbReference type="Proteomes" id="UP000006650"/>
    </source>
</evidence>
<dbReference type="InterPro" id="IPR016181">
    <property type="entry name" value="Acyl_CoA_acyltransferase"/>
</dbReference>
<dbReference type="Pfam" id="PF13302">
    <property type="entry name" value="Acetyltransf_3"/>
    <property type="match status" value="1"/>
</dbReference>
<organism evidence="5 6">
    <name type="scientific">Capnocytophaga ochracea (strain ATCC 27872 / DSM 7271 / CCUG 9716 / JCM 12966 / NCTC 12371 / SS31 / VPI 2845)</name>
    <name type="common">Bacteroides ochraceus</name>
    <dbReference type="NCBI Taxonomy" id="521097"/>
    <lineage>
        <taxon>Bacteria</taxon>
        <taxon>Pseudomonadati</taxon>
        <taxon>Bacteroidota</taxon>
        <taxon>Flavobacteriia</taxon>
        <taxon>Flavobacteriales</taxon>
        <taxon>Flavobacteriaceae</taxon>
        <taxon>Capnocytophaga</taxon>
    </lineage>
</organism>
<keyword evidence="2" id="KW-0012">Acyltransferase</keyword>
<proteinExistence type="inferred from homology"/>
<evidence type="ECO:0000256" key="2">
    <source>
        <dbReference type="ARBA" id="ARBA00023315"/>
    </source>
</evidence>
<accession>C7M5V3</accession>
<sequence>MVNDKLCQRCEPHGQITLVKSIYKIFKFMEALHTMRLLLRPWKTTDAEALYAQAHNPIIGKRCGWNPHKSVEESQKIIEVVLSKSHSFAICLANNIPIGSIGLLLQGESNLPVSENEAEIGYWLGEDFWGKGYVTEATLRVLQYAFEQVNLTQLWAGAYEENIASQRVLEKCGFRYHHTIEDFLFPLTGERHTSLIYTLNREN</sequence>
<keyword evidence="6" id="KW-1185">Reference proteome</keyword>
<comment type="similarity">
    <text evidence="3">Belongs to the acetyltransferase family. RimJ subfamily.</text>
</comment>
<reference evidence="5 6" key="1">
    <citation type="journal article" date="2009" name="Stand. Genomic Sci.">
        <title>Complete genome sequence of Capnocytophaga ochracea type strain (VPI 2845).</title>
        <authorList>
            <person name="Mavrommatis K."/>
            <person name="Gronow S."/>
            <person name="Saunders E."/>
            <person name="Land M."/>
            <person name="Lapidus A."/>
            <person name="Copeland A."/>
            <person name="Glavina Del Rio T."/>
            <person name="Nolan M."/>
            <person name="Lucas S."/>
            <person name="Chen F."/>
            <person name="Tice H."/>
            <person name="Cheng J.F."/>
            <person name="Bruce D."/>
            <person name="Goodwin L."/>
            <person name="Pitluck S."/>
            <person name="Pati A."/>
            <person name="Ivanova N."/>
            <person name="Chen A."/>
            <person name="Palaniappan K."/>
            <person name="Chain P."/>
            <person name="Hauser L."/>
            <person name="Chang Y.J."/>
            <person name="Jeffries C.D."/>
            <person name="Brettin T."/>
            <person name="Detter J.C."/>
            <person name="Han C."/>
            <person name="Bristow J."/>
            <person name="Goker M."/>
            <person name="Rohde M."/>
            <person name="Eisen J.A."/>
            <person name="Markowitz V."/>
            <person name="Kyrpides N.C."/>
            <person name="Klenk H.P."/>
            <person name="Hugenholtz P."/>
        </authorList>
    </citation>
    <scope>NUCLEOTIDE SEQUENCE [LARGE SCALE GENOMIC DNA]</scope>
    <source>
        <strain evidence="6">ATCC 27872 / DSM 7271 / JCM 12966 / VPI 2845</strain>
    </source>
</reference>
<dbReference type="GO" id="GO:0016747">
    <property type="term" value="F:acyltransferase activity, transferring groups other than amino-acyl groups"/>
    <property type="evidence" value="ECO:0007669"/>
    <property type="project" value="InterPro"/>
</dbReference>
<dbReference type="EMBL" id="CP001632">
    <property type="protein sequence ID" value="ACU92912.1"/>
    <property type="molecule type" value="Genomic_DNA"/>
</dbReference>
<gene>
    <name evidence="5" type="ordered locus">Coch_1366</name>
</gene>
<evidence type="ECO:0000259" key="4">
    <source>
        <dbReference type="PROSITE" id="PS51186"/>
    </source>
</evidence>
<keyword evidence="1 5" id="KW-0808">Transferase</keyword>
<dbReference type="Gene3D" id="3.40.630.30">
    <property type="match status" value="1"/>
</dbReference>
<dbReference type="SUPFAM" id="SSF55729">
    <property type="entry name" value="Acyl-CoA N-acyltransferases (Nat)"/>
    <property type="match status" value="1"/>
</dbReference>
<dbReference type="Proteomes" id="UP000006650">
    <property type="component" value="Chromosome"/>
</dbReference>
<dbReference type="PROSITE" id="PS51186">
    <property type="entry name" value="GNAT"/>
    <property type="match status" value="1"/>
</dbReference>
<dbReference type="KEGG" id="coc:Coch_1366"/>
<evidence type="ECO:0000313" key="5">
    <source>
        <dbReference type="EMBL" id="ACU92912.1"/>
    </source>
</evidence>
<dbReference type="PANTHER" id="PTHR43792:SF8">
    <property type="entry name" value="[RIBOSOMAL PROTEIN US5]-ALANINE N-ACETYLTRANSFERASE"/>
    <property type="match status" value="1"/>
</dbReference>
<dbReference type="InterPro" id="IPR000182">
    <property type="entry name" value="GNAT_dom"/>
</dbReference>
<dbReference type="InterPro" id="IPR051531">
    <property type="entry name" value="N-acetyltransferase"/>
</dbReference>
<dbReference type="eggNOG" id="COG1670">
    <property type="taxonomic scope" value="Bacteria"/>
</dbReference>